<dbReference type="AlphaFoldDB" id="A0A820JWI1"/>
<dbReference type="EMBL" id="CAJOBE010042372">
    <property type="protein sequence ID" value="CAF4330533.1"/>
    <property type="molecule type" value="Genomic_DNA"/>
</dbReference>
<dbReference type="Proteomes" id="UP000663874">
    <property type="component" value="Unassembled WGS sequence"/>
</dbReference>
<accession>A0A820JWI1</accession>
<organism evidence="1 2">
    <name type="scientific">Rotaria sordida</name>
    <dbReference type="NCBI Taxonomy" id="392033"/>
    <lineage>
        <taxon>Eukaryota</taxon>
        <taxon>Metazoa</taxon>
        <taxon>Spiralia</taxon>
        <taxon>Gnathifera</taxon>
        <taxon>Rotifera</taxon>
        <taxon>Eurotatoria</taxon>
        <taxon>Bdelloidea</taxon>
        <taxon>Philodinida</taxon>
        <taxon>Philodinidae</taxon>
        <taxon>Rotaria</taxon>
    </lineage>
</organism>
<proteinExistence type="predicted"/>
<name>A0A820JWI1_9BILA</name>
<comment type="caution">
    <text evidence="1">The sequence shown here is derived from an EMBL/GenBank/DDBJ whole genome shotgun (WGS) entry which is preliminary data.</text>
</comment>
<gene>
    <name evidence="1" type="ORF">FNK824_LOCUS41659</name>
</gene>
<reference evidence="1" key="1">
    <citation type="submission" date="2021-02" db="EMBL/GenBank/DDBJ databases">
        <authorList>
            <person name="Nowell W R."/>
        </authorList>
    </citation>
    <scope>NUCLEOTIDE SEQUENCE</scope>
</reference>
<evidence type="ECO:0000313" key="1">
    <source>
        <dbReference type="EMBL" id="CAF4330533.1"/>
    </source>
</evidence>
<protein>
    <submittedName>
        <fullName evidence="1">Uncharacterized protein</fullName>
    </submittedName>
</protein>
<feature type="non-terminal residue" evidence="1">
    <location>
        <position position="1"/>
    </location>
</feature>
<sequence length="21" mass="2526">IERVKILHQDLLNSGRDNEEF</sequence>
<evidence type="ECO:0000313" key="2">
    <source>
        <dbReference type="Proteomes" id="UP000663874"/>
    </source>
</evidence>